<dbReference type="InterPro" id="IPR032799">
    <property type="entry name" value="TAXi_C"/>
</dbReference>
<evidence type="ECO:0000313" key="6">
    <source>
        <dbReference type="RefSeq" id="XP_027769723.1"/>
    </source>
</evidence>
<dbReference type="Pfam" id="PF14541">
    <property type="entry name" value="TAXi_C"/>
    <property type="match status" value="1"/>
</dbReference>
<dbReference type="Proteomes" id="UP000694930">
    <property type="component" value="Chromosome 1"/>
</dbReference>
<keyword evidence="2" id="KW-0378">Hydrolase</keyword>
<evidence type="ECO:0000256" key="3">
    <source>
        <dbReference type="SAM" id="SignalP"/>
    </source>
</evidence>
<keyword evidence="1" id="KW-0645">Protease</keyword>
<dbReference type="GeneID" id="114075565"/>
<feature type="signal peptide" evidence="3">
    <location>
        <begin position="1"/>
        <end position="20"/>
    </location>
</feature>
<keyword evidence="5" id="KW-1185">Reference proteome</keyword>
<dbReference type="PROSITE" id="PS51767">
    <property type="entry name" value="PEPTIDASE_A1"/>
    <property type="match status" value="1"/>
</dbReference>
<proteinExistence type="predicted"/>
<dbReference type="InterPro" id="IPR033121">
    <property type="entry name" value="PEPTIDASE_A1"/>
</dbReference>
<protein>
    <submittedName>
        <fullName evidence="6">Aspartic proteinase CDR1-like</fullName>
    </submittedName>
</protein>
<dbReference type="PANTHER" id="PTHR47967">
    <property type="entry name" value="OS07G0603500 PROTEIN-RELATED"/>
    <property type="match status" value="1"/>
</dbReference>
<dbReference type="SUPFAM" id="SSF50630">
    <property type="entry name" value="Acid proteases"/>
    <property type="match status" value="1"/>
</dbReference>
<evidence type="ECO:0000259" key="4">
    <source>
        <dbReference type="PROSITE" id="PS51767"/>
    </source>
</evidence>
<sequence>MTIFCFIIVFCFAILTVTQTSVLPESEAKSSGFSIELIHSASKRSPASLSMELVPEPLGMFQAHSHSVKMLGVLFTPISLNPNEPFYLLTLVGISVNGKRFNLFNNNNSTTIGNIAIDSGTTLTNLPTQLYNQVETAILQAINVQPFFIENSTNPCYRDFSGSDVPPVTMHFIAAAVPLSKDNIIWPAGQGIWCLAFQPTEGQGFYWNVAQTNFLVGYDLNKIIVSFKPTDCTKMA</sequence>
<gene>
    <name evidence="6" type="primary">LOC114075565</name>
</gene>
<evidence type="ECO:0000256" key="2">
    <source>
        <dbReference type="ARBA" id="ARBA00022801"/>
    </source>
</evidence>
<reference evidence="5" key="1">
    <citation type="journal article" date="2014" name="Nat. Genet.">
        <title>The genome of the stress-tolerant wild tomato species Solanum pennellii.</title>
        <authorList>
            <person name="Bolger A."/>
            <person name="Scossa F."/>
            <person name="Bolger M.E."/>
            <person name="Lanz C."/>
            <person name="Maumus F."/>
            <person name="Tohge T."/>
            <person name="Quesneville H."/>
            <person name="Alseekh S."/>
            <person name="Sorensen I."/>
            <person name="Lichtenstein G."/>
            <person name="Fich E.A."/>
            <person name="Conte M."/>
            <person name="Keller H."/>
            <person name="Schneeberger K."/>
            <person name="Schwacke R."/>
            <person name="Ofner I."/>
            <person name="Vrebalov J."/>
            <person name="Xu Y."/>
            <person name="Osorio S."/>
            <person name="Aflitos S.A."/>
            <person name="Schijlen E."/>
            <person name="Jimenez-Gomez J.M."/>
            <person name="Ryngajllo M."/>
            <person name="Kimura S."/>
            <person name="Kumar R."/>
            <person name="Koenig D."/>
            <person name="Headland L.R."/>
            <person name="Maloof J.N."/>
            <person name="Sinha N."/>
            <person name="van Ham R.C."/>
            <person name="Lankhorst R.K."/>
            <person name="Mao L."/>
            <person name="Vogel A."/>
            <person name="Arsova B."/>
            <person name="Panstruga R."/>
            <person name="Fei Z."/>
            <person name="Rose J.K."/>
            <person name="Zamir D."/>
            <person name="Carrari F."/>
            <person name="Giovannoni J.J."/>
            <person name="Weigel D."/>
            <person name="Usadel B."/>
            <person name="Fernie A.R."/>
        </authorList>
    </citation>
    <scope>NUCLEOTIDE SEQUENCE [LARGE SCALE GENOMIC DNA]</scope>
    <source>
        <strain evidence="5">cv. LA0716</strain>
    </source>
</reference>
<feature type="chain" id="PRO_5046963475" evidence="3">
    <location>
        <begin position="21"/>
        <end position="236"/>
    </location>
</feature>
<dbReference type="InterPro" id="IPR051708">
    <property type="entry name" value="Plant_Aspart_Prot_A1"/>
</dbReference>
<dbReference type="InterPro" id="IPR021109">
    <property type="entry name" value="Peptidase_aspartic_dom_sf"/>
</dbReference>
<accession>A0ABM1V1V5</accession>
<evidence type="ECO:0000256" key="1">
    <source>
        <dbReference type="ARBA" id="ARBA00022670"/>
    </source>
</evidence>
<dbReference type="RefSeq" id="XP_027769723.1">
    <property type="nucleotide sequence ID" value="XM_027913922.1"/>
</dbReference>
<reference evidence="6" key="2">
    <citation type="submission" date="2025-08" db="UniProtKB">
        <authorList>
            <consortium name="RefSeq"/>
        </authorList>
    </citation>
    <scope>IDENTIFICATION</scope>
</reference>
<evidence type="ECO:0000313" key="5">
    <source>
        <dbReference type="Proteomes" id="UP000694930"/>
    </source>
</evidence>
<organism evidence="5 6">
    <name type="scientific">Solanum pennellii</name>
    <name type="common">Tomato</name>
    <name type="synonym">Lycopersicon pennellii</name>
    <dbReference type="NCBI Taxonomy" id="28526"/>
    <lineage>
        <taxon>Eukaryota</taxon>
        <taxon>Viridiplantae</taxon>
        <taxon>Streptophyta</taxon>
        <taxon>Embryophyta</taxon>
        <taxon>Tracheophyta</taxon>
        <taxon>Spermatophyta</taxon>
        <taxon>Magnoliopsida</taxon>
        <taxon>eudicotyledons</taxon>
        <taxon>Gunneridae</taxon>
        <taxon>Pentapetalae</taxon>
        <taxon>asterids</taxon>
        <taxon>lamiids</taxon>
        <taxon>Solanales</taxon>
        <taxon>Solanaceae</taxon>
        <taxon>Solanoideae</taxon>
        <taxon>Solaneae</taxon>
        <taxon>Solanum</taxon>
        <taxon>Solanum subgen. Lycopersicon</taxon>
    </lineage>
</organism>
<dbReference type="PANTHER" id="PTHR47967:SF74">
    <property type="entry name" value="ASPARTIC PROTEINASE CDR1-LIKE"/>
    <property type="match status" value="1"/>
</dbReference>
<keyword evidence="3" id="KW-0732">Signal</keyword>
<dbReference type="Gene3D" id="2.40.70.10">
    <property type="entry name" value="Acid Proteases"/>
    <property type="match status" value="1"/>
</dbReference>
<feature type="domain" description="Peptidase A1" evidence="4">
    <location>
        <begin position="1"/>
        <end position="228"/>
    </location>
</feature>
<name>A0ABM1V1V5_SOLPN</name>